<evidence type="ECO:0000256" key="1">
    <source>
        <dbReference type="SAM" id="MobiDB-lite"/>
    </source>
</evidence>
<dbReference type="AlphaFoldDB" id="A0AAV4EL31"/>
<comment type="caution">
    <text evidence="2">The sequence shown here is derived from an EMBL/GenBank/DDBJ whole genome shotgun (WGS) entry which is preliminary data.</text>
</comment>
<proteinExistence type="predicted"/>
<accession>A0AAV4EL31</accession>
<dbReference type="EMBL" id="BMAT01000201">
    <property type="protein sequence ID" value="GFR61519.1"/>
    <property type="molecule type" value="Genomic_DNA"/>
</dbReference>
<feature type="region of interest" description="Disordered" evidence="1">
    <location>
        <begin position="92"/>
        <end position="115"/>
    </location>
</feature>
<organism evidence="2 3">
    <name type="scientific">Elysia marginata</name>
    <dbReference type="NCBI Taxonomy" id="1093978"/>
    <lineage>
        <taxon>Eukaryota</taxon>
        <taxon>Metazoa</taxon>
        <taxon>Spiralia</taxon>
        <taxon>Lophotrochozoa</taxon>
        <taxon>Mollusca</taxon>
        <taxon>Gastropoda</taxon>
        <taxon>Heterobranchia</taxon>
        <taxon>Euthyneura</taxon>
        <taxon>Panpulmonata</taxon>
        <taxon>Sacoglossa</taxon>
        <taxon>Placobranchoidea</taxon>
        <taxon>Plakobranchidae</taxon>
        <taxon>Elysia</taxon>
    </lineage>
</organism>
<keyword evidence="3" id="KW-1185">Reference proteome</keyword>
<dbReference type="Proteomes" id="UP000762676">
    <property type="component" value="Unassembled WGS sequence"/>
</dbReference>
<gene>
    <name evidence="2" type="ORF">ElyMa_000105600</name>
</gene>
<sequence>MNFVQTAGKWTIEWAVKRLDQFNVDLSSREAWAVLASRRHWDQIRLVASRLISIFIYRVFYMSRRYLDHHRHPGIIWASRRGAVRETMVTAERSSRISHLTPTPREPESSKMAFY</sequence>
<reference evidence="2 3" key="1">
    <citation type="journal article" date="2021" name="Elife">
        <title>Chloroplast acquisition without the gene transfer in kleptoplastic sea slugs, Plakobranchus ocellatus.</title>
        <authorList>
            <person name="Maeda T."/>
            <person name="Takahashi S."/>
            <person name="Yoshida T."/>
            <person name="Shimamura S."/>
            <person name="Takaki Y."/>
            <person name="Nagai Y."/>
            <person name="Toyoda A."/>
            <person name="Suzuki Y."/>
            <person name="Arimoto A."/>
            <person name="Ishii H."/>
            <person name="Satoh N."/>
            <person name="Nishiyama T."/>
            <person name="Hasebe M."/>
            <person name="Maruyama T."/>
            <person name="Minagawa J."/>
            <person name="Obokata J."/>
            <person name="Shigenobu S."/>
        </authorList>
    </citation>
    <scope>NUCLEOTIDE SEQUENCE [LARGE SCALE GENOMIC DNA]</scope>
</reference>
<evidence type="ECO:0000313" key="2">
    <source>
        <dbReference type="EMBL" id="GFR61519.1"/>
    </source>
</evidence>
<protein>
    <submittedName>
        <fullName evidence="2">Uncharacterized protein</fullName>
    </submittedName>
</protein>
<evidence type="ECO:0000313" key="3">
    <source>
        <dbReference type="Proteomes" id="UP000762676"/>
    </source>
</evidence>
<name>A0AAV4EL31_9GAST</name>